<gene>
    <name evidence="1" type="ORF">CALCODRAFT_436819</name>
</gene>
<dbReference type="EMBL" id="KV423990">
    <property type="protein sequence ID" value="KZT55702.1"/>
    <property type="molecule type" value="Genomic_DNA"/>
</dbReference>
<dbReference type="AlphaFoldDB" id="A0A165EX28"/>
<proteinExistence type="predicted"/>
<dbReference type="STRING" id="1353952.A0A165EX28"/>
<dbReference type="Proteomes" id="UP000076842">
    <property type="component" value="Unassembled WGS sequence"/>
</dbReference>
<evidence type="ECO:0000313" key="1">
    <source>
        <dbReference type="EMBL" id="KZT55702.1"/>
    </source>
</evidence>
<dbReference type="PANTHER" id="PTHR31912:SF34">
    <property type="entry name" value="NOTOCHORD-RELATED PROTEIN"/>
    <property type="match status" value="1"/>
</dbReference>
<organism evidence="1 2">
    <name type="scientific">Calocera cornea HHB12733</name>
    <dbReference type="NCBI Taxonomy" id="1353952"/>
    <lineage>
        <taxon>Eukaryota</taxon>
        <taxon>Fungi</taxon>
        <taxon>Dikarya</taxon>
        <taxon>Basidiomycota</taxon>
        <taxon>Agaricomycotina</taxon>
        <taxon>Dacrymycetes</taxon>
        <taxon>Dacrymycetales</taxon>
        <taxon>Dacrymycetaceae</taxon>
        <taxon>Calocera</taxon>
    </lineage>
</organism>
<protein>
    <submittedName>
        <fullName evidence="1">Uncharacterized protein</fullName>
    </submittedName>
</protein>
<sequence length="405" mass="45661">MPNAWRQRAGGRKVLSIPIMVWADDVSGNVSKQWNKHIIMCMSNLAMPRRALERESNIHFVGTSTFASPVEMMEGLVRMIEEINDAGYEAFDAVSQTPVLINVWLAILAGDNPMQAELCSHKGMQANRFSRRCHVGGTGAYKRSSEGYSSLFELGRPRTSEETESHVRTLLDIASRPGQQKALQQYASENGVRDMIAEPVIEQLQEVARLIRKRRSTDPAHDEEMRTVAQLSLGAPFAVNPLFRLKQFCVHRSTPVEGLHTFLLGSWKYLWTSTIEHLEAPADAAPGRPMRPQASTPLSLLLIRLASLNETGWNLPKLNPAYMIQHRKQLIGKHFKALAQCLPFVLEDLVSPAILEAWVVVGMAMPLLWKYAISDKRAHEVRSQFEPITSYIGFQHHNPRILVER</sequence>
<accession>A0A165EX28</accession>
<dbReference type="PANTHER" id="PTHR31912">
    <property type="entry name" value="IP13529P"/>
    <property type="match status" value="1"/>
</dbReference>
<dbReference type="InParanoid" id="A0A165EX28"/>
<reference evidence="1 2" key="1">
    <citation type="journal article" date="2016" name="Mol. Biol. Evol.">
        <title>Comparative Genomics of Early-Diverging Mushroom-Forming Fungi Provides Insights into the Origins of Lignocellulose Decay Capabilities.</title>
        <authorList>
            <person name="Nagy L.G."/>
            <person name="Riley R."/>
            <person name="Tritt A."/>
            <person name="Adam C."/>
            <person name="Daum C."/>
            <person name="Floudas D."/>
            <person name="Sun H."/>
            <person name="Yadav J.S."/>
            <person name="Pangilinan J."/>
            <person name="Larsson K.H."/>
            <person name="Matsuura K."/>
            <person name="Barry K."/>
            <person name="Labutti K."/>
            <person name="Kuo R."/>
            <person name="Ohm R.A."/>
            <person name="Bhattacharya S.S."/>
            <person name="Shirouzu T."/>
            <person name="Yoshinaga Y."/>
            <person name="Martin F.M."/>
            <person name="Grigoriev I.V."/>
            <person name="Hibbett D.S."/>
        </authorList>
    </citation>
    <scope>NUCLEOTIDE SEQUENCE [LARGE SCALE GENOMIC DNA]</scope>
    <source>
        <strain evidence="1 2">HHB12733</strain>
    </source>
</reference>
<name>A0A165EX28_9BASI</name>
<keyword evidence="2" id="KW-1185">Reference proteome</keyword>
<evidence type="ECO:0000313" key="2">
    <source>
        <dbReference type="Proteomes" id="UP000076842"/>
    </source>
</evidence>
<dbReference type="OrthoDB" id="2506088at2759"/>